<organism evidence="1 2">
    <name type="scientific">Lasiodiplodia mahajangana</name>
    <dbReference type="NCBI Taxonomy" id="1108764"/>
    <lineage>
        <taxon>Eukaryota</taxon>
        <taxon>Fungi</taxon>
        <taxon>Dikarya</taxon>
        <taxon>Ascomycota</taxon>
        <taxon>Pezizomycotina</taxon>
        <taxon>Dothideomycetes</taxon>
        <taxon>Dothideomycetes incertae sedis</taxon>
        <taxon>Botryosphaeriales</taxon>
        <taxon>Botryosphaeriaceae</taxon>
        <taxon>Lasiodiplodia</taxon>
    </lineage>
</organism>
<protein>
    <submittedName>
        <fullName evidence="1">Uncharacterized protein</fullName>
    </submittedName>
</protein>
<dbReference type="EMBL" id="JAPUUL010000015">
    <property type="protein sequence ID" value="KAJ8133415.1"/>
    <property type="molecule type" value="Genomic_DNA"/>
</dbReference>
<dbReference type="Proteomes" id="UP001153332">
    <property type="component" value="Unassembled WGS sequence"/>
</dbReference>
<proteinExistence type="predicted"/>
<gene>
    <name evidence="1" type="ORF">O1611_g208</name>
</gene>
<name>A0ACC2K0T8_9PEZI</name>
<comment type="caution">
    <text evidence="1">The sequence shown here is derived from an EMBL/GenBank/DDBJ whole genome shotgun (WGS) entry which is preliminary data.</text>
</comment>
<sequence length="169" mass="19127">MASFLQPGFRIHDAASHDWRIPSHFLYCGRCRDERSRHIQQDQDNARARGMLMATPIHGTIYRESLLSISPRLTASPFPGIIRQRGPSLLDTGRVPRRVTIQVPSLSSPVRPDQSPIQSPLSFRPSRKRPSYFNDNSEPAQYFVVPEQSRPASHLIPQQLHTPANDDPA</sequence>
<keyword evidence="2" id="KW-1185">Reference proteome</keyword>
<reference evidence="1" key="1">
    <citation type="submission" date="2022-12" db="EMBL/GenBank/DDBJ databases">
        <title>Genome Sequence of Lasiodiplodia mahajangana.</title>
        <authorList>
            <person name="Buettner E."/>
        </authorList>
    </citation>
    <scope>NUCLEOTIDE SEQUENCE</scope>
    <source>
        <strain evidence="1">VT137</strain>
    </source>
</reference>
<evidence type="ECO:0000313" key="2">
    <source>
        <dbReference type="Proteomes" id="UP001153332"/>
    </source>
</evidence>
<evidence type="ECO:0000313" key="1">
    <source>
        <dbReference type="EMBL" id="KAJ8133415.1"/>
    </source>
</evidence>
<accession>A0ACC2K0T8</accession>